<evidence type="ECO:0000313" key="3">
    <source>
        <dbReference type="Proteomes" id="UP000269665"/>
    </source>
</evidence>
<reference evidence="2 3" key="1">
    <citation type="journal article" date="2018" name="BMC Genomics">
        <title>High genomic variability in the plant pathogenic bacterium Pectobacterium parmentieri deciphered from de novo assembled complete genomes.</title>
        <authorList>
            <person name="Zoledowska S."/>
            <person name="Motyka-Pomagruk A."/>
            <person name="Sledz W."/>
            <person name="Mengoni A."/>
            <person name="Lojkowska E."/>
        </authorList>
    </citation>
    <scope>NUCLEOTIDE SEQUENCE [LARGE SCALE GENOMIC DNA]</scope>
    <source>
        <strain evidence="2 3">IFB5626</strain>
    </source>
</reference>
<dbReference type="Proteomes" id="UP000269665">
    <property type="component" value="Unassembled WGS sequence"/>
</dbReference>
<dbReference type="AlphaFoldDB" id="A0A8B3FKJ6"/>
<accession>A0A8B3FKJ6</accession>
<proteinExistence type="predicted"/>
<name>A0A8B3FKJ6_PECPM</name>
<sequence length="272" mass="31391">MWLTVTDPVSKAFKVNPERFYAVDKFKNDQLTNQGKGEKIWFTNSRYGEKIMSAYSKNLKPCFAINNNLDQMSVDILLSSIADVLGQLWANKHKLDSNWITGCRAYGWVKEYIEQNHSNLRGVKVVSTAMDFVFSLNEVPLQFVTDRLDRPRKRHRLLRNEKEQRQISIFDEEDTSNSLIWRVYAERFIDDVTDKDAPPTWIITMVGLDETGRKVSLYEHISKVITPISSAPEDLNPDQINQLPAPNEIPPTKLKRRSKKDDKDQSGKNATL</sequence>
<dbReference type="EMBL" id="PSZG01000001">
    <property type="protein sequence ID" value="RKO78944.1"/>
    <property type="molecule type" value="Genomic_DNA"/>
</dbReference>
<evidence type="ECO:0000313" key="2">
    <source>
        <dbReference type="EMBL" id="RKO78944.1"/>
    </source>
</evidence>
<evidence type="ECO:0000256" key="1">
    <source>
        <dbReference type="SAM" id="MobiDB-lite"/>
    </source>
</evidence>
<gene>
    <name evidence="2" type="ORF">C5E00_20350</name>
</gene>
<protein>
    <submittedName>
        <fullName evidence="2">Uncharacterized protein</fullName>
    </submittedName>
</protein>
<organism evidence="2 3">
    <name type="scientific">Pectobacterium parmentieri</name>
    <dbReference type="NCBI Taxonomy" id="1905730"/>
    <lineage>
        <taxon>Bacteria</taxon>
        <taxon>Pseudomonadati</taxon>
        <taxon>Pseudomonadota</taxon>
        <taxon>Gammaproteobacteria</taxon>
        <taxon>Enterobacterales</taxon>
        <taxon>Pectobacteriaceae</taxon>
        <taxon>Pectobacterium</taxon>
    </lineage>
</organism>
<feature type="region of interest" description="Disordered" evidence="1">
    <location>
        <begin position="229"/>
        <end position="272"/>
    </location>
</feature>
<comment type="caution">
    <text evidence="2">The sequence shown here is derived from an EMBL/GenBank/DDBJ whole genome shotgun (WGS) entry which is preliminary data.</text>
</comment>
<dbReference type="OrthoDB" id="6556125at2"/>